<dbReference type="GO" id="GO:0005525">
    <property type="term" value="F:GTP binding"/>
    <property type="evidence" value="ECO:0007669"/>
    <property type="project" value="UniProtKB-KW"/>
</dbReference>
<keyword evidence="5" id="KW-0547">Nucleotide-binding</keyword>
<evidence type="ECO:0000256" key="9">
    <source>
        <dbReference type="ARBA" id="ARBA00023136"/>
    </source>
</evidence>
<protein>
    <recommendedName>
        <fullName evidence="3">Signal recognition particle receptor subunit beta</fullName>
    </recommendedName>
</protein>
<keyword evidence="8" id="KW-0342">GTP-binding</keyword>
<evidence type="ECO:0000256" key="4">
    <source>
        <dbReference type="ARBA" id="ARBA00022692"/>
    </source>
</evidence>
<dbReference type="EMBL" id="CP034461">
    <property type="protein sequence ID" value="QBM90618.1"/>
    <property type="molecule type" value="Genomic_DNA"/>
</dbReference>
<dbReference type="Proteomes" id="UP000292447">
    <property type="component" value="Chromosome VI"/>
</dbReference>
<keyword evidence="7" id="KW-1133">Transmembrane helix</keyword>
<dbReference type="InterPro" id="IPR027417">
    <property type="entry name" value="P-loop_NTPase"/>
</dbReference>
<dbReference type="Pfam" id="PF09439">
    <property type="entry name" value="SRPRB"/>
    <property type="match status" value="1"/>
</dbReference>
<evidence type="ECO:0000256" key="8">
    <source>
        <dbReference type="ARBA" id="ARBA00023134"/>
    </source>
</evidence>
<evidence type="ECO:0000256" key="5">
    <source>
        <dbReference type="ARBA" id="ARBA00022741"/>
    </source>
</evidence>
<keyword evidence="9" id="KW-0472">Membrane</keyword>
<dbReference type="InterPro" id="IPR019009">
    <property type="entry name" value="SRP_receptor_beta_su"/>
</dbReference>
<keyword evidence="6" id="KW-0256">Endoplasmic reticulum</keyword>
<evidence type="ECO:0000313" key="12">
    <source>
        <dbReference type="Proteomes" id="UP000292447"/>
    </source>
</evidence>
<evidence type="ECO:0000256" key="6">
    <source>
        <dbReference type="ARBA" id="ARBA00022824"/>
    </source>
</evidence>
<comment type="subcellular location">
    <subcellularLocation>
        <location evidence="1">Endoplasmic reticulum membrane</location>
        <topology evidence="1">Single-pass membrane protein</topology>
    </subcellularLocation>
</comment>
<accession>A0A4P6XWE3</accession>
<dbReference type="STRING" id="2163413.A0A4P6XWE3"/>
<evidence type="ECO:0000256" key="7">
    <source>
        <dbReference type="ARBA" id="ARBA00022989"/>
    </source>
</evidence>
<gene>
    <name evidence="11" type="primary">MPUL0F02020</name>
    <name evidence="11" type="ORF">METSCH_F02020</name>
</gene>
<reference evidence="12" key="1">
    <citation type="submission" date="2019-03" db="EMBL/GenBank/DDBJ databases">
        <title>Snf2 controls pulcherriminic acid biosynthesis and connects pigmentation and antifungal activity of the yeast Metschnikowia pulcherrima.</title>
        <authorList>
            <person name="Gore-Lloyd D."/>
            <person name="Sumann I."/>
            <person name="Brachmann A.O."/>
            <person name="Schneeberger K."/>
            <person name="Ortiz-Merino R.A."/>
            <person name="Moreno-Beltran M."/>
            <person name="Schlaefli M."/>
            <person name="Kirner P."/>
            <person name="Santos Kron A."/>
            <person name="Wolfe K.H."/>
            <person name="Piel J."/>
            <person name="Ahrens C.H."/>
            <person name="Henk D."/>
            <person name="Freimoser F.M."/>
        </authorList>
    </citation>
    <scope>NUCLEOTIDE SEQUENCE [LARGE SCALE GENOMIC DNA]</scope>
    <source>
        <strain evidence="12">APC 1.2</strain>
    </source>
</reference>
<keyword evidence="10 11" id="KW-0675">Receptor</keyword>
<dbReference type="AlphaFoldDB" id="A0A4P6XWE3"/>
<comment type="similarity">
    <text evidence="2">Belongs to the SRP receptor beta subunit family.</text>
</comment>
<dbReference type="Gene3D" id="3.40.50.300">
    <property type="entry name" value="P-loop containing nucleotide triphosphate hydrolases"/>
    <property type="match status" value="1"/>
</dbReference>
<organism evidence="11 12">
    <name type="scientific">Metschnikowia aff. pulcherrima</name>
    <dbReference type="NCBI Taxonomy" id="2163413"/>
    <lineage>
        <taxon>Eukaryota</taxon>
        <taxon>Fungi</taxon>
        <taxon>Dikarya</taxon>
        <taxon>Ascomycota</taxon>
        <taxon>Saccharomycotina</taxon>
        <taxon>Pichiomycetes</taxon>
        <taxon>Metschnikowiaceae</taxon>
        <taxon>Metschnikowia</taxon>
    </lineage>
</organism>
<dbReference type="GO" id="GO:0005789">
    <property type="term" value="C:endoplasmic reticulum membrane"/>
    <property type="evidence" value="ECO:0007669"/>
    <property type="project" value="UniProtKB-SubCell"/>
</dbReference>
<evidence type="ECO:0000313" key="11">
    <source>
        <dbReference type="EMBL" id="QBM90618.1"/>
    </source>
</evidence>
<sequence length="281" mass="30981">MDKVQQALLAAVLGLILVLVVFQLQTSGVTKTKSTSPYYKPTYLIVGANGAGKTSLFYKLLNRSEKPANTISSLEPNVASVGLPFSNEAIQKKYQIIDYPGHLKHSELLRKLILEDITVGNLKGVIYVVDSSSVNLSQELKVTAMAKELFHLLSTTEKNPNGVDFLFAVNKQDLFDSRPVHKVKQILEQELAKLVADTISARGLARGGSGIDNDDMEDDDAENFKKDESTRDFWKAVVGRGSFNFDLLEGNMEFIGGSVLKGAVDNWENWFDEKAVNYGGM</sequence>
<name>A0A4P6XWE3_9ASCO</name>
<evidence type="ECO:0000256" key="10">
    <source>
        <dbReference type="ARBA" id="ARBA00023170"/>
    </source>
</evidence>
<evidence type="ECO:0000256" key="2">
    <source>
        <dbReference type="ARBA" id="ARBA00005619"/>
    </source>
</evidence>
<evidence type="ECO:0000256" key="3">
    <source>
        <dbReference type="ARBA" id="ARBA00020256"/>
    </source>
</evidence>
<keyword evidence="12" id="KW-1185">Reference proteome</keyword>
<keyword evidence="4" id="KW-0812">Transmembrane</keyword>
<evidence type="ECO:0000256" key="1">
    <source>
        <dbReference type="ARBA" id="ARBA00004389"/>
    </source>
</evidence>
<proteinExistence type="inferred from homology"/>
<dbReference type="SUPFAM" id="SSF52540">
    <property type="entry name" value="P-loop containing nucleoside triphosphate hydrolases"/>
    <property type="match status" value="1"/>
</dbReference>